<keyword evidence="7" id="KW-0175">Coiled coil</keyword>
<gene>
    <name evidence="11" type="primary">LOC100375065</name>
</gene>
<keyword evidence="5 6" id="KW-0505">Motor protein</keyword>
<evidence type="ECO:0000256" key="1">
    <source>
        <dbReference type="ARBA" id="ARBA00004245"/>
    </source>
</evidence>
<evidence type="ECO:0000313" key="11">
    <source>
        <dbReference type="RefSeq" id="XP_006814107.1"/>
    </source>
</evidence>
<accession>A0ABM0M266</accession>
<feature type="region of interest" description="Disordered" evidence="8">
    <location>
        <begin position="901"/>
        <end position="931"/>
    </location>
</feature>
<dbReference type="CDD" id="cd01366">
    <property type="entry name" value="KISc_C_terminal"/>
    <property type="match status" value="1"/>
</dbReference>
<dbReference type="PANTHER" id="PTHR47972">
    <property type="entry name" value="KINESIN-LIKE PROTEIN KLP-3"/>
    <property type="match status" value="1"/>
</dbReference>
<evidence type="ECO:0000256" key="8">
    <source>
        <dbReference type="SAM" id="MobiDB-lite"/>
    </source>
</evidence>
<feature type="compositionally biased region" description="Polar residues" evidence="8">
    <location>
        <begin position="905"/>
        <end position="931"/>
    </location>
</feature>
<sequence length="931" mass="105862">MMPRRVPVSKEPVFRTPMTFSPRLDGQKARPSPSRREMFMEELGLDSISDASISSGDEDPEADQLSGPSQCSLLEFQAMQIELDERDKQRADLMFRIKVLTDKNKLYKSSLAKEEASKKQQILIMRKTHESHLDEKRELSKNLQDVIEEQEAKIFELEAELKGVTASPRSKKTSSGVQRLVEAIERLHVEKAQLTEKVFLAENQIENGRQEWQKTEEDLRSQLQDLNRDYNEVKVELMKMKSFQGVTDHEKQLNKLEIANARLQMELQETKSQVHNGSMSNGVGETKDSLEIQKLEDENSKLRMQLNALEKDVSSLTDQRNEKELELKSLEKKYNSEIHLLEDKLRQSITELSELKANPKVVEVMKTVTVSVESEETKQALSKAESDNSTLRHEIEKMHNESEGYRQQLHAAENRMKELENQLAQTEHQIDTVREEFEQELVKMESVNEEVIRRVQLESQQSSSVMSRKLMMMKMRFSQIRPGLLEIAEEYKSLRTICSQFPNIIRATVQHTKNEIQHAISEVSEHNKELVRKYRKEMSLRKKYHNELVELKGNIRVFCRVRPPIKEDGVGLMARVVVTYDTDDDGILYVHNKGRTSSYEVDKVFTPASVQQEVFDEMKHLVISCIDGFNVCIFAYGQTGSGKTYTMEGPKNDRGINQLSLQCLFAERKEKDKEWNYTITVNVMEIYNEMLRDLLSDDPTFKLDIKMNQEGGLYVPGLISLPVNSVDDVNRLLDTAKVNRATASTNMNEHSSRSHALLCVTVTGTNKTTGNRTIGKLNLVDLAGSERVSKSGADGARLKEAQNINKSLSSLGDVIHALRNKQAHIPYRNSKLTYLLQDSLGGDSKTLMVVQTSPVEKNVGETMSSLSFAQRVRAVELGQATKKVESAEIATLKGRLAQYEDVPTVSYSSPASKGTNRGTPNRSTPRGTPRK</sequence>
<name>A0ABM0M266_SACKO</name>
<evidence type="ECO:0000256" key="2">
    <source>
        <dbReference type="ARBA" id="ARBA00022741"/>
    </source>
</evidence>
<dbReference type="Gene3D" id="3.40.850.10">
    <property type="entry name" value="Kinesin motor domain"/>
    <property type="match status" value="1"/>
</dbReference>
<evidence type="ECO:0000256" key="5">
    <source>
        <dbReference type="PROSITE-ProRule" id="PRU00283"/>
    </source>
</evidence>
<organism evidence="10 11">
    <name type="scientific">Saccoglossus kowalevskii</name>
    <name type="common">Acorn worm</name>
    <dbReference type="NCBI Taxonomy" id="10224"/>
    <lineage>
        <taxon>Eukaryota</taxon>
        <taxon>Metazoa</taxon>
        <taxon>Hemichordata</taxon>
        <taxon>Enteropneusta</taxon>
        <taxon>Harrimaniidae</taxon>
        <taxon>Saccoglossus</taxon>
    </lineage>
</organism>
<dbReference type="InterPro" id="IPR019821">
    <property type="entry name" value="Kinesin_motor_CS"/>
</dbReference>
<dbReference type="SUPFAM" id="SSF52540">
    <property type="entry name" value="P-loop containing nucleoside triphosphate hydrolases"/>
    <property type="match status" value="1"/>
</dbReference>
<dbReference type="PRINTS" id="PR00380">
    <property type="entry name" value="KINESINHEAVY"/>
</dbReference>
<feature type="binding site" evidence="5">
    <location>
        <begin position="637"/>
        <end position="644"/>
    </location>
    <ligand>
        <name>ATP</name>
        <dbReference type="ChEBI" id="CHEBI:30616"/>
    </ligand>
</feature>
<evidence type="ECO:0000256" key="3">
    <source>
        <dbReference type="ARBA" id="ARBA00022840"/>
    </source>
</evidence>
<keyword evidence="4" id="KW-0963">Cytoplasm</keyword>
<dbReference type="PANTHER" id="PTHR47972:SF28">
    <property type="entry name" value="KINESIN-LIKE PROTEIN KLP-3"/>
    <property type="match status" value="1"/>
</dbReference>
<dbReference type="Pfam" id="PF00225">
    <property type="entry name" value="Kinesin"/>
    <property type="match status" value="1"/>
</dbReference>
<feature type="coiled-coil region" evidence="7">
    <location>
        <begin position="129"/>
        <end position="454"/>
    </location>
</feature>
<comment type="similarity">
    <text evidence="5 6">Belongs to the TRAFAC class myosin-kinesin ATPase superfamily. Kinesin family.</text>
</comment>
<keyword evidence="2 5" id="KW-0547">Nucleotide-binding</keyword>
<dbReference type="SMART" id="SM00129">
    <property type="entry name" value="KISc"/>
    <property type="match status" value="1"/>
</dbReference>
<dbReference type="InterPro" id="IPR001752">
    <property type="entry name" value="Kinesin_motor_dom"/>
</dbReference>
<evidence type="ECO:0000259" key="9">
    <source>
        <dbReference type="PROSITE" id="PS50067"/>
    </source>
</evidence>
<feature type="domain" description="Kinesin motor" evidence="9">
    <location>
        <begin position="554"/>
        <end position="875"/>
    </location>
</feature>
<dbReference type="InterPro" id="IPR036961">
    <property type="entry name" value="Kinesin_motor_dom_sf"/>
</dbReference>
<keyword evidence="10" id="KW-1185">Reference proteome</keyword>
<evidence type="ECO:0000256" key="4">
    <source>
        <dbReference type="ARBA" id="ARBA00023212"/>
    </source>
</evidence>
<keyword evidence="4" id="KW-0206">Cytoskeleton</keyword>
<dbReference type="GeneID" id="100375065"/>
<proteinExistence type="inferred from homology"/>
<keyword evidence="3 5" id="KW-0067">ATP-binding</keyword>
<dbReference type="Proteomes" id="UP000694865">
    <property type="component" value="Unplaced"/>
</dbReference>
<dbReference type="PROSITE" id="PS00411">
    <property type="entry name" value="KINESIN_MOTOR_1"/>
    <property type="match status" value="1"/>
</dbReference>
<evidence type="ECO:0000256" key="7">
    <source>
        <dbReference type="SAM" id="Coils"/>
    </source>
</evidence>
<comment type="subcellular location">
    <subcellularLocation>
        <location evidence="1">Cytoplasm</location>
        <location evidence="1">Cytoskeleton</location>
    </subcellularLocation>
</comment>
<feature type="compositionally biased region" description="Low complexity" evidence="8">
    <location>
        <begin position="45"/>
        <end position="55"/>
    </location>
</feature>
<dbReference type="InterPro" id="IPR027417">
    <property type="entry name" value="P-loop_NTPase"/>
</dbReference>
<protein>
    <recommendedName>
        <fullName evidence="6">Kinesin-like protein</fullName>
    </recommendedName>
</protein>
<dbReference type="Gene3D" id="1.10.287.1490">
    <property type="match status" value="1"/>
</dbReference>
<feature type="region of interest" description="Disordered" evidence="8">
    <location>
        <begin position="1"/>
        <end position="67"/>
    </location>
</feature>
<evidence type="ECO:0000256" key="6">
    <source>
        <dbReference type="RuleBase" id="RU000394"/>
    </source>
</evidence>
<reference evidence="11" key="1">
    <citation type="submission" date="2025-08" db="UniProtKB">
        <authorList>
            <consortium name="RefSeq"/>
        </authorList>
    </citation>
    <scope>IDENTIFICATION</scope>
    <source>
        <tissue evidence="11">Testes</tissue>
    </source>
</reference>
<dbReference type="RefSeq" id="XP_006814107.1">
    <property type="nucleotide sequence ID" value="XM_006814044.1"/>
</dbReference>
<keyword evidence="6" id="KW-0493">Microtubule</keyword>
<dbReference type="InterPro" id="IPR027640">
    <property type="entry name" value="Kinesin-like_fam"/>
</dbReference>
<dbReference type="PROSITE" id="PS50067">
    <property type="entry name" value="KINESIN_MOTOR_2"/>
    <property type="match status" value="1"/>
</dbReference>
<evidence type="ECO:0000313" key="10">
    <source>
        <dbReference type="Proteomes" id="UP000694865"/>
    </source>
</evidence>